<dbReference type="STRING" id="1227488.C477_19262"/>
<evidence type="ECO:0000313" key="1">
    <source>
        <dbReference type="EMBL" id="ELZ14913.1"/>
    </source>
</evidence>
<accession>M0BWX7</accession>
<protein>
    <submittedName>
        <fullName evidence="1">Polysaccharide deacetylase</fullName>
    </submittedName>
</protein>
<dbReference type="Proteomes" id="UP000011657">
    <property type="component" value="Unassembled WGS sequence"/>
</dbReference>
<name>M0BWX7_9EURY</name>
<dbReference type="RefSeq" id="WP_008896111.1">
    <property type="nucleotide sequence ID" value="NZ_AOIS01000060.1"/>
</dbReference>
<sequence>MLCYHGLAGDVVDRFEETVTYLDALVAEGDLEVVGPETFASEYAETE</sequence>
<dbReference type="AlphaFoldDB" id="M0BWX7"/>
<organism evidence="1 2">
    <name type="scientific">Haloterrigena salina JCM 13891</name>
    <dbReference type="NCBI Taxonomy" id="1227488"/>
    <lineage>
        <taxon>Archaea</taxon>
        <taxon>Methanobacteriati</taxon>
        <taxon>Methanobacteriota</taxon>
        <taxon>Stenosarchaea group</taxon>
        <taxon>Halobacteria</taxon>
        <taxon>Halobacteriales</taxon>
        <taxon>Natrialbaceae</taxon>
        <taxon>Haloterrigena</taxon>
    </lineage>
</organism>
<dbReference type="PATRIC" id="fig|1227488.3.peg.3863"/>
<dbReference type="eggNOG" id="arCOG09161">
    <property type="taxonomic scope" value="Archaea"/>
</dbReference>
<comment type="caution">
    <text evidence="1">The sequence shown here is derived from an EMBL/GenBank/DDBJ whole genome shotgun (WGS) entry which is preliminary data.</text>
</comment>
<keyword evidence="2" id="KW-1185">Reference proteome</keyword>
<reference evidence="1 2" key="1">
    <citation type="journal article" date="2014" name="PLoS Genet.">
        <title>Phylogenetically driven sequencing of extremely halophilic archaea reveals strategies for static and dynamic osmo-response.</title>
        <authorList>
            <person name="Becker E.A."/>
            <person name="Seitzer P.M."/>
            <person name="Tritt A."/>
            <person name="Larsen D."/>
            <person name="Krusor M."/>
            <person name="Yao A.I."/>
            <person name="Wu D."/>
            <person name="Madern D."/>
            <person name="Eisen J.A."/>
            <person name="Darling A.E."/>
            <person name="Facciotti M.T."/>
        </authorList>
    </citation>
    <scope>NUCLEOTIDE SEQUENCE [LARGE SCALE GENOMIC DNA]</scope>
    <source>
        <strain evidence="1 2">JCM 13891</strain>
    </source>
</reference>
<gene>
    <name evidence="1" type="ORF">C477_19262</name>
</gene>
<proteinExistence type="predicted"/>
<evidence type="ECO:0000313" key="2">
    <source>
        <dbReference type="Proteomes" id="UP000011657"/>
    </source>
</evidence>
<dbReference type="EMBL" id="AOIS01000060">
    <property type="protein sequence ID" value="ELZ14913.1"/>
    <property type="molecule type" value="Genomic_DNA"/>
</dbReference>